<dbReference type="InterPro" id="IPR012675">
    <property type="entry name" value="Beta-grasp_dom_sf"/>
</dbReference>
<dbReference type="Gene3D" id="3.40.50.80">
    <property type="entry name" value="Nucleotide-binding domain of ferredoxin-NADP reductase (FNR) module"/>
    <property type="match status" value="1"/>
</dbReference>
<keyword evidence="5" id="KW-0408">Iron</keyword>
<dbReference type="SUPFAM" id="SSF63380">
    <property type="entry name" value="Riboflavin synthase domain-like"/>
    <property type="match status" value="1"/>
</dbReference>
<dbReference type="Gene3D" id="3.10.20.30">
    <property type="match status" value="1"/>
</dbReference>
<dbReference type="SUPFAM" id="SSF52343">
    <property type="entry name" value="Ferredoxin reductase-like, C-terminal NADP-linked domain"/>
    <property type="match status" value="1"/>
</dbReference>
<dbReference type="InterPro" id="IPR001433">
    <property type="entry name" value="OxRdtase_FAD/NAD-bd"/>
</dbReference>
<proteinExistence type="predicted"/>
<dbReference type="EMBL" id="CAFABK010000015">
    <property type="protein sequence ID" value="CAB4826063.1"/>
    <property type="molecule type" value="Genomic_DNA"/>
</dbReference>
<dbReference type="PANTHER" id="PTHR47354">
    <property type="entry name" value="NADH OXIDOREDUCTASE HCR"/>
    <property type="match status" value="1"/>
</dbReference>
<dbReference type="InterPro" id="IPR039261">
    <property type="entry name" value="FNR_nucleotide-bd"/>
</dbReference>
<dbReference type="InterPro" id="IPR006058">
    <property type="entry name" value="2Fe2S_fd_BS"/>
</dbReference>
<name>A0A6J6ZZM9_9ZZZZ</name>
<organism evidence="9">
    <name type="scientific">freshwater metagenome</name>
    <dbReference type="NCBI Taxonomy" id="449393"/>
    <lineage>
        <taxon>unclassified sequences</taxon>
        <taxon>metagenomes</taxon>
        <taxon>ecological metagenomes</taxon>
    </lineage>
</organism>
<dbReference type="PROSITE" id="PS51085">
    <property type="entry name" value="2FE2S_FER_2"/>
    <property type="match status" value="1"/>
</dbReference>
<dbReference type="InterPro" id="IPR050415">
    <property type="entry name" value="MRET"/>
</dbReference>
<dbReference type="GO" id="GO:0051537">
    <property type="term" value="F:2 iron, 2 sulfur cluster binding"/>
    <property type="evidence" value="ECO:0007669"/>
    <property type="project" value="UniProtKB-KW"/>
</dbReference>
<evidence type="ECO:0000259" key="8">
    <source>
        <dbReference type="PROSITE" id="PS51384"/>
    </source>
</evidence>
<evidence type="ECO:0000256" key="5">
    <source>
        <dbReference type="ARBA" id="ARBA00023004"/>
    </source>
</evidence>
<evidence type="ECO:0000313" key="9">
    <source>
        <dbReference type="EMBL" id="CAB4826063.1"/>
    </source>
</evidence>
<dbReference type="InterPro" id="IPR001041">
    <property type="entry name" value="2Fe-2S_ferredoxin-type"/>
</dbReference>
<keyword evidence="2" id="KW-0001">2Fe-2S</keyword>
<evidence type="ECO:0000256" key="1">
    <source>
        <dbReference type="ARBA" id="ARBA00022630"/>
    </source>
</evidence>
<feature type="domain" description="2Fe-2S ferredoxin-type" evidence="7">
    <location>
        <begin position="230"/>
        <end position="317"/>
    </location>
</feature>
<sequence>MRADETDAINIVVSEREMVADGVVRVEFRSPEGADLPEWSPGAHIDVHLPAMIRQYSLCGDPGERDRYAIAVLKQPDGRGGSRYVHGRLEVGTSLTISAPRNRFELVDAPGYCFVAGGIGITPFLPMINDAISRNRPWKLFYGGRNAESMAFRELLSEYGPAVEITPEDQFGVLNLRSIVDHLPREHMLYCCGPEGMLAAMEGSMPAEDLGRLHLERFAKSGEVHKPDDFAFTVECKESGCKVLVPAGVTILDALIGAGVDANFECREGTCGTCELDVLDGAPDHRDSILSPQERKMATILFPCVSRANTPELVLDV</sequence>
<dbReference type="PRINTS" id="PR00409">
    <property type="entry name" value="PHDIOXRDTASE"/>
</dbReference>
<dbReference type="PANTHER" id="PTHR47354:SF1">
    <property type="entry name" value="CARNITINE MONOOXYGENASE REDUCTASE SUBUNIT"/>
    <property type="match status" value="1"/>
</dbReference>
<dbReference type="CDD" id="cd06185">
    <property type="entry name" value="PDR_like"/>
    <property type="match status" value="1"/>
</dbReference>
<dbReference type="Gene3D" id="2.40.30.10">
    <property type="entry name" value="Translation factors"/>
    <property type="match status" value="1"/>
</dbReference>
<accession>A0A6J6ZZM9</accession>
<evidence type="ECO:0000259" key="7">
    <source>
        <dbReference type="PROSITE" id="PS51085"/>
    </source>
</evidence>
<gene>
    <name evidence="9" type="ORF">UFOPK3204_00505</name>
</gene>
<dbReference type="CDD" id="cd00207">
    <property type="entry name" value="fer2"/>
    <property type="match status" value="1"/>
</dbReference>
<evidence type="ECO:0000256" key="6">
    <source>
        <dbReference type="ARBA" id="ARBA00023014"/>
    </source>
</evidence>
<evidence type="ECO:0000256" key="4">
    <source>
        <dbReference type="ARBA" id="ARBA00023002"/>
    </source>
</evidence>
<reference evidence="9" key="1">
    <citation type="submission" date="2020-05" db="EMBL/GenBank/DDBJ databases">
        <authorList>
            <person name="Chiriac C."/>
            <person name="Salcher M."/>
            <person name="Ghai R."/>
            <person name="Kavagutti S V."/>
        </authorList>
    </citation>
    <scope>NUCLEOTIDE SEQUENCE</scope>
</reference>
<dbReference type="Pfam" id="PF00175">
    <property type="entry name" value="NAD_binding_1"/>
    <property type="match status" value="1"/>
</dbReference>
<dbReference type="PROSITE" id="PS51384">
    <property type="entry name" value="FAD_FR"/>
    <property type="match status" value="1"/>
</dbReference>
<dbReference type="PROSITE" id="PS00197">
    <property type="entry name" value="2FE2S_FER_1"/>
    <property type="match status" value="1"/>
</dbReference>
<keyword evidence="3" id="KW-0479">Metal-binding</keyword>
<dbReference type="GO" id="GO:0046872">
    <property type="term" value="F:metal ion binding"/>
    <property type="evidence" value="ECO:0007669"/>
    <property type="project" value="UniProtKB-KW"/>
</dbReference>
<evidence type="ECO:0000256" key="3">
    <source>
        <dbReference type="ARBA" id="ARBA00022723"/>
    </source>
</evidence>
<feature type="domain" description="FAD-binding FR-type" evidence="8">
    <location>
        <begin position="6"/>
        <end position="107"/>
    </location>
</feature>
<dbReference type="Pfam" id="PF00111">
    <property type="entry name" value="Fer2"/>
    <property type="match status" value="1"/>
</dbReference>
<dbReference type="SUPFAM" id="SSF54292">
    <property type="entry name" value="2Fe-2S ferredoxin-like"/>
    <property type="match status" value="1"/>
</dbReference>
<keyword evidence="4" id="KW-0560">Oxidoreductase</keyword>
<dbReference type="AlphaFoldDB" id="A0A6J6ZZM9"/>
<evidence type="ECO:0000256" key="2">
    <source>
        <dbReference type="ARBA" id="ARBA00022714"/>
    </source>
</evidence>
<dbReference type="InterPro" id="IPR036010">
    <property type="entry name" value="2Fe-2S_ferredoxin-like_sf"/>
</dbReference>
<dbReference type="GO" id="GO:0016491">
    <property type="term" value="F:oxidoreductase activity"/>
    <property type="evidence" value="ECO:0007669"/>
    <property type="project" value="UniProtKB-KW"/>
</dbReference>
<protein>
    <submittedName>
        <fullName evidence="9">Unannotated protein</fullName>
    </submittedName>
</protein>
<dbReference type="InterPro" id="IPR017927">
    <property type="entry name" value="FAD-bd_FR_type"/>
</dbReference>
<keyword evidence="1" id="KW-0285">Flavoprotein</keyword>
<dbReference type="InterPro" id="IPR017938">
    <property type="entry name" value="Riboflavin_synthase-like_b-brl"/>
</dbReference>
<keyword evidence="6" id="KW-0411">Iron-sulfur</keyword>